<dbReference type="Proteomes" id="UP000823388">
    <property type="component" value="Chromosome 8K"/>
</dbReference>
<dbReference type="InterPro" id="IPR055066">
    <property type="entry name" value="AASDHPPT_N"/>
</dbReference>
<keyword evidence="5" id="KW-1185">Reference proteome</keyword>
<keyword evidence="2" id="KW-0808">Transferase</keyword>
<gene>
    <name evidence="4" type="ORF">PVAP13_8KG031808</name>
</gene>
<evidence type="ECO:0000313" key="4">
    <source>
        <dbReference type="EMBL" id="KAG2559888.1"/>
    </source>
</evidence>
<dbReference type="InterPro" id="IPR037143">
    <property type="entry name" value="4-PPantetheinyl_Trfase_dom_sf"/>
</dbReference>
<dbReference type="PANTHER" id="PTHR12215">
    <property type="entry name" value="PHOSPHOPANTETHEINE TRANSFERASE"/>
    <property type="match status" value="1"/>
</dbReference>
<dbReference type="GO" id="GO:0000287">
    <property type="term" value="F:magnesium ion binding"/>
    <property type="evidence" value="ECO:0007669"/>
    <property type="project" value="InterPro"/>
</dbReference>
<evidence type="ECO:0000256" key="2">
    <source>
        <dbReference type="ARBA" id="ARBA00022679"/>
    </source>
</evidence>
<dbReference type="InterPro" id="IPR050559">
    <property type="entry name" value="P-Pant_transferase_sf"/>
</dbReference>
<dbReference type="GO" id="GO:0005829">
    <property type="term" value="C:cytosol"/>
    <property type="evidence" value="ECO:0007669"/>
    <property type="project" value="TreeGrafter"/>
</dbReference>
<proteinExistence type="predicted"/>
<dbReference type="Pfam" id="PF22624">
    <property type="entry name" value="AASDHPPT_N"/>
    <property type="match status" value="1"/>
</dbReference>
<dbReference type="PANTHER" id="PTHR12215:SF10">
    <property type="entry name" value="L-AMINOADIPATE-SEMIALDEHYDE DEHYDROGENASE-PHOSPHOPANTETHEINYL TRANSFERASE"/>
    <property type="match status" value="1"/>
</dbReference>
<comment type="caution">
    <text evidence="4">The sequence shown here is derived from an EMBL/GenBank/DDBJ whole genome shotgun (WGS) entry which is preliminary data.</text>
</comment>
<evidence type="ECO:0000256" key="1">
    <source>
        <dbReference type="ARBA" id="ARBA00013172"/>
    </source>
</evidence>
<dbReference type="GO" id="GO:0008897">
    <property type="term" value="F:holo-[acyl-carrier-protein] synthase activity"/>
    <property type="evidence" value="ECO:0007669"/>
    <property type="project" value="UniProtKB-EC"/>
</dbReference>
<protein>
    <recommendedName>
        <fullName evidence="1">holo-[acyl-carrier-protein] synthase</fullName>
        <ecNumber evidence="1">2.7.8.7</ecNumber>
    </recommendedName>
</protein>
<accession>A0A8T0PG49</accession>
<dbReference type="AlphaFoldDB" id="A0A8T0PG49"/>
<sequence length="128" mass="14845">MPEEETSGVRRWLVDIARWRPSPAQFDAAAALLPPHDRPAIYRFVKQDDRKRALVSRLLQYSLGRHVLLIPFRQINICRTPEGKLYLVPLHTLWPIIIPTIIHHRSLQLHPISSEPFCLSAWSVAFSH</sequence>
<feature type="domain" description="4'-phosphopantetheinyl transferase N-terminal" evidence="3">
    <location>
        <begin position="18"/>
        <end position="88"/>
    </location>
</feature>
<dbReference type="GO" id="GO:0019878">
    <property type="term" value="P:lysine biosynthetic process via aminoadipic acid"/>
    <property type="evidence" value="ECO:0007669"/>
    <property type="project" value="TreeGrafter"/>
</dbReference>
<dbReference type="Gene3D" id="3.90.470.20">
    <property type="entry name" value="4'-phosphopantetheinyl transferase domain"/>
    <property type="match status" value="1"/>
</dbReference>
<evidence type="ECO:0000259" key="3">
    <source>
        <dbReference type="Pfam" id="PF22624"/>
    </source>
</evidence>
<dbReference type="EC" id="2.7.8.7" evidence="1"/>
<reference evidence="4" key="1">
    <citation type="submission" date="2020-05" db="EMBL/GenBank/DDBJ databases">
        <title>WGS assembly of Panicum virgatum.</title>
        <authorList>
            <person name="Lovell J.T."/>
            <person name="Jenkins J."/>
            <person name="Shu S."/>
            <person name="Juenger T.E."/>
            <person name="Schmutz J."/>
        </authorList>
    </citation>
    <scope>NUCLEOTIDE SEQUENCE</scope>
    <source>
        <strain evidence="4">AP13</strain>
    </source>
</reference>
<name>A0A8T0PG49_PANVG</name>
<evidence type="ECO:0000313" key="5">
    <source>
        <dbReference type="Proteomes" id="UP000823388"/>
    </source>
</evidence>
<dbReference type="SUPFAM" id="SSF56214">
    <property type="entry name" value="4'-phosphopantetheinyl transferase"/>
    <property type="match status" value="1"/>
</dbReference>
<dbReference type="EMBL" id="CM029051">
    <property type="protein sequence ID" value="KAG2559888.1"/>
    <property type="molecule type" value="Genomic_DNA"/>
</dbReference>
<organism evidence="4 5">
    <name type="scientific">Panicum virgatum</name>
    <name type="common">Blackwell switchgrass</name>
    <dbReference type="NCBI Taxonomy" id="38727"/>
    <lineage>
        <taxon>Eukaryota</taxon>
        <taxon>Viridiplantae</taxon>
        <taxon>Streptophyta</taxon>
        <taxon>Embryophyta</taxon>
        <taxon>Tracheophyta</taxon>
        <taxon>Spermatophyta</taxon>
        <taxon>Magnoliopsida</taxon>
        <taxon>Liliopsida</taxon>
        <taxon>Poales</taxon>
        <taxon>Poaceae</taxon>
        <taxon>PACMAD clade</taxon>
        <taxon>Panicoideae</taxon>
        <taxon>Panicodae</taxon>
        <taxon>Paniceae</taxon>
        <taxon>Panicinae</taxon>
        <taxon>Panicum</taxon>
        <taxon>Panicum sect. Hiantes</taxon>
    </lineage>
</organism>